<proteinExistence type="predicted"/>
<sequence>METTQALFEFLTCFKKKLDQNAIVNAPLNGHEDDLVLKGSEYNTCIIILYIGYLCDHTPSNILVFFLRIVETPFYPGAMYILSIFYTRKEIVTPSAVSFAGLIAAETFSTLGNKHSMHECQWLFIIEGVASFEVAIVAFWMLPHKPLNTRYHLFLTAIGSLDFNTATTLVLTGAPSLVVGVVGIFISISSGKFNERTWHITNMMKKAASHSIINAVSMASFIYTPHSYPKSDGSKYVIAMSGNACFALRSIVSAWVLRIWL</sequence>
<dbReference type="Proteomes" id="UP000799755">
    <property type="component" value="Unassembled WGS sequence"/>
</dbReference>
<evidence type="ECO:0000313" key="1">
    <source>
        <dbReference type="EMBL" id="KAF2475232.1"/>
    </source>
</evidence>
<protein>
    <submittedName>
        <fullName evidence="1">Uncharacterized protein</fullName>
    </submittedName>
</protein>
<organism evidence="1 2">
    <name type="scientific">Lindgomyces ingoldianus</name>
    <dbReference type="NCBI Taxonomy" id="673940"/>
    <lineage>
        <taxon>Eukaryota</taxon>
        <taxon>Fungi</taxon>
        <taxon>Dikarya</taxon>
        <taxon>Ascomycota</taxon>
        <taxon>Pezizomycotina</taxon>
        <taxon>Dothideomycetes</taxon>
        <taxon>Pleosporomycetidae</taxon>
        <taxon>Pleosporales</taxon>
        <taxon>Lindgomycetaceae</taxon>
        <taxon>Lindgomyces</taxon>
    </lineage>
</organism>
<accession>A0ACB6R815</accession>
<evidence type="ECO:0000313" key="2">
    <source>
        <dbReference type="Proteomes" id="UP000799755"/>
    </source>
</evidence>
<keyword evidence="2" id="KW-1185">Reference proteome</keyword>
<reference evidence="1" key="1">
    <citation type="journal article" date="2020" name="Stud. Mycol.">
        <title>101 Dothideomycetes genomes: a test case for predicting lifestyles and emergence of pathogens.</title>
        <authorList>
            <person name="Haridas S."/>
            <person name="Albert R."/>
            <person name="Binder M."/>
            <person name="Bloem J."/>
            <person name="Labutti K."/>
            <person name="Salamov A."/>
            <person name="Andreopoulos B."/>
            <person name="Baker S."/>
            <person name="Barry K."/>
            <person name="Bills G."/>
            <person name="Bluhm B."/>
            <person name="Cannon C."/>
            <person name="Castanera R."/>
            <person name="Culley D."/>
            <person name="Daum C."/>
            <person name="Ezra D."/>
            <person name="Gonzalez J."/>
            <person name="Henrissat B."/>
            <person name="Kuo A."/>
            <person name="Liang C."/>
            <person name="Lipzen A."/>
            <person name="Lutzoni F."/>
            <person name="Magnuson J."/>
            <person name="Mondo S."/>
            <person name="Nolan M."/>
            <person name="Ohm R."/>
            <person name="Pangilinan J."/>
            <person name="Park H.-J."/>
            <person name="Ramirez L."/>
            <person name="Alfaro M."/>
            <person name="Sun H."/>
            <person name="Tritt A."/>
            <person name="Yoshinaga Y."/>
            <person name="Zwiers L.-H."/>
            <person name="Turgeon B."/>
            <person name="Goodwin S."/>
            <person name="Spatafora J."/>
            <person name="Crous P."/>
            <person name="Grigoriev I."/>
        </authorList>
    </citation>
    <scope>NUCLEOTIDE SEQUENCE</scope>
    <source>
        <strain evidence="1">ATCC 200398</strain>
    </source>
</reference>
<dbReference type="EMBL" id="MU003496">
    <property type="protein sequence ID" value="KAF2475232.1"/>
    <property type="molecule type" value="Genomic_DNA"/>
</dbReference>
<comment type="caution">
    <text evidence="1">The sequence shown here is derived from an EMBL/GenBank/DDBJ whole genome shotgun (WGS) entry which is preliminary data.</text>
</comment>
<name>A0ACB6R815_9PLEO</name>
<gene>
    <name evidence="1" type="ORF">BDR25DRAFT_331775</name>
</gene>